<accession>A0A3M2JJW9</accession>
<dbReference type="InterPro" id="IPR022292">
    <property type="entry name" value="CHP03843"/>
</dbReference>
<evidence type="ECO:0000313" key="2">
    <source>
        <dbReference type="Proteomes" id="UP000269289"/>
    </source>
</evidence>
<dbReference type="EMBL" id="RFFI01000005">
    <property type="protein sequence ID" value="RMI14102.1"/>
    <property type="molecule type" value="Genomic_DNA"/>
</dbReference>
<dbReference type="AlphaFoldDB" id="A0A3M2JJW9"/>
<reference evidence="1 2" key="1">
    <citation type="submission" date="2018-10" db="EMBL/GenBank/DDBJ databases">
        <title>Isolation, diversity and antifungal activity of actinobacteria from wheat.</title>
        <authorList>
            <person name="Han C."/>
        </authorList>
    </citation>
    <scope>NUCLEOTIDE SEQUENCE [LARGE SCALE GENOMIC DNA]</scope>
    <source>
        <strain evidence="1 2">NEAU-YY56</strain>
    </source>
</reference>
<organism evidence="1 2">
    <name type="scientific">Cellulomonas triticagri</name>
    <dbReference type="NCBI Taxonomy" id="2483352"/>
    <lineage>
        <taxon>Bacteria</taxon>
        <taxon>Bacillati</taxon>
        <taxon>Actinomycetota</taxon>
        <taxon>Actinomycetes</taxon>
        <taxon>Micrococcales</taxon>
        <taxon>Cellulomonadaceae</taxon>
        <taxon>Cellulomonas</taxon>
    </lineage>
</organism>
<gene>
    <name evidence="1" type="ORF">EBM89_01675</name>
</gene>
<evidence type="ECO:0000313" key="1">
    <source>
        <dbReference type="EMBL" id="RMI14102.1"/>
    </source>
</evidence>
<dbReference type="Proteomes" id="UP000269289">
    <property type="component" value="Unassembled WGS sequence"/>
</dbReference>
<keyword evidence="2" id="KW-1185">Reference proteome</keyword>
<comment type="caution">
    <text evidence="1">The sequence shown here is derived from an EMBL/GenBank/DDBJ whole genome shotgun (WGS) entry which is preliminary data.</text>
</comment>
<dbReference type="NCBIfam" id="TIGR03843">
    <property type="entry name" value="SCO1664 family protein"/>
    <property type="match status" value="1"/>
</dbReference>
<proteinExistence type="predicted"/>
<dbReference type="OrthoDB" id="3423180at2"/>
<sequence length="263" mass="27967">MVSDDPDDLDAGPLKVLGRITVASNATFLGRIGTTRVVYKPVAGEKPLWDFPDGTLARRERAAYLVSEATGWGVVPRTWLRDGPLGEGMVQLWQEAPAGADGAALDPVDLVPADAVPATGWRTVLDGEDGDGRHVTLVHEDSPALRRMAVLDVLLNNADRKGGHVLPLADGHRAGVDHGVTFHVEPRLRTVLWGWLGEPLTADERAGVDRVRDGLAGDLGTALGALLDPTEVAALAVRSTRLLDAGVFPSPEGEMPAVPWPLF</sequence>
<protein>
    <submittedName>
        <fullName evidence="1">SCO1664 family protein</fullName>
    </submittedName>
</protein>
<name>A0A3M2JJW9_9CELL</name>